<organism evidence="1 2">
    <name type="scientific">Mycolicibacterium phlei DSM 43239 = CCUG 21000</name>
    <dbReference type="NCBI Taxonomy" id="1226750"/>
    <lineage>
        <taxon>Bacteria</taxon>
        <taxon>Bacillati</taxon>
        <taxon>Actinomycetota</taxon>
        <taxon>Actinomycetes</taxon>
        <taxon>Mycobacteriales</taxon>
        <taxon>Mycobacteriaceae</taxon>
        <taxon>Mycolicibacterium</taxon>
    </lineage>
</organism>
<name>A0A5N5V6D0_MYCPH</name>
<keyword evidence="2" id="KW-1185">Reference proteome</keyword>
<accession>A0A5N5V6D0</accession>
<proteinExistence type="predicted"/>
<sequence>MAEQQDEQSGYSVDGVDGVVVQQMLYGCPPLIVADLFRSGSTWENRDFNILG</sequence>
<dbReference type="AlphaFoldDB" id="A0A5N5V6D0"/>
<reference evidence="1 2" key="1">
    <citation type="submission" date="2012-10" db="EMBL/GenBank/DDBJ databases">
        <title>The draft sequence of the Mycobacterium pheli genome.</title>
        <authorList>
            <person name="Pettersson B.M.F."/>
            <person name="Das S."/>
            <person name="Dasgupta S."/>
            <person name="Bhattacharya A."/>
            <person name="Kirsebom L.A."/>
        </authorList>
    </citation>
    <scope>NUCLEOTIDE SEQUENCE [LARGE SCALE GENOMIC DNA]</scope>
    <source>
        <strain evidence="1 2">CCUG 21000</strain>
    </source>
</reference>
<protein>
    <submittedName>
        <fullName evidence="1">Uncharacterized protein</fullName>
    </submittedName>
</protein>
<dbReference type="EMBL" id="ANBP01000008">
    <property type="protein sequence ID" value="KAB7757431.1"/>
    <property type="molecule type" value="Genomic_DNA"/>
</dbReference>
<dbReference type="Proteomes" id="UP000325690">
    <property type="component" value="Unassembled WGS sequence"/>
</dbReference>
<evidence type="ECO:0000313" key="2">
    <source>
        <dbReference type="Proteomes" id="UP000325690"/>
    </source>
</evidence>
<gene>
    <name evidence="1" type="ORF">MPHL21000_07540</name>
</gene>
<comment type="caution">
    <text evidence="1">The sequence shown here is derived from an EMBL/GenBank/DDBJ whole genome shotgun (WGS) entry which is preliminary data.</text>
</comment>
<evidence type="ECO:0000313" key="1">
    <source>
        <dbReference type="EMBL" id="KAB7757431.1"/>
    </source>
</evidence>